<dbReference type="PANTHER" id="PTHR22749:SF6">
    <property type="entry name" value="RIBOFLAVIN KINASE"/>
    <property type="match status" value="1"/>
</dbReference>
<evidence type="ECO:0000256" key="5">
    <source>
        <dbReference type="ARBA" id="ARBA00022679"/>
    </source>
</evidence>
<dbReference type="Gene3D" id="1.10.150.240">
    <property type="entry name" value="Putative phosphatase, domain 2"/>
    <property type="match status" value="1"/>
</dbReference>
<dbReference type="GO" id="GO:0008531">
    <property type="term" value="F:riboflavin kinase activity"/>
    <property type="evidence" value="ECO:0007669"/>
    <property type="project" value="UniProtKB-EC"/>
</dbReference>
<proteinExistence type="evidence at transcript level"/>
<dbReference type="Gene3D" id="3.40.50.1000">
    <property type="entry name" value="HAD superfamily/HAD-like"/>
    <property type="match status" value="1"/>
</dbReference>
<dbReference type="SUPFAM" id="SSF56784">
    <property type="entry name" value="HAD-like"/>
    <property type="match status" value="1"/>
</dbReference>
<dbReference type="SFLD" id="SFLDS00003">
    <property type="entry name" value="Haloacid_Dehalogenase"/>
    <property type="match status" value="1"/>
</dbReference>
<feature type="domain" description="Riboflavin kinase" evidence="8">
    <location>
        <begin position="233"/>
        <end position="363"/>
    </location>
</feature>
<organism evidence="9">
    <name type="scientific">Picea sitchensis</name>
    <name type="common">Sitka spruce</name>
    <name type="synonym">Pinus sitchensis</name>
    <dbReference type="NCBI Taxonomy" id="3332"/>
    <lineage>
        <taxon>Eukaryota</taxon>
        <taxon>Viridiplantae</taxon>
        <taxon>Streptophyta</taxon>
        <taxon>Embryophyta</taxon>
        <taxon>Tracheophyta</taxon>
        <taxon>Spermatophyta</taxon>
        <taxon>Pinopsida</taxon>
        <taxon>Pinidae</taxon>
        <taxon>Conifers I</taxon>
        <taxon>Pinales</taxon>
        <taxon>Pinaceae</taxon>
        <taxon>Picea</taxon>
    </lineage>
</organism>
<dbReference type="InterPro" id="IPR006439">
    <property type="entry name" value="HAD-SF_hydro_IA"/>
</dbReference>
<dbReference type="Pfam" id="PF00702">
    <property type="entry name" value="Hydrolase"/>
    <property type="match status" value="1"/>
</dbReference>
<keyword evidence="4" id="KW-0288">FMN</keyword>
<dbReference type="Gene3D" id="2.40.30.30">
    <property type="entry name" value="Riboflavin kinase-like"/>
    <property type="match status" value="1"/>
</dbReference>
<dbReference type="GO" id="GO:0009398">
    <property type="term" value="P:FMN biosynthetic process"/>
    <property type="evidence" value="ECO:0007669"/>
    <property type="project" value="UniProtKB-UniPathway"/>
</dbReference>
<keyword evidence="6" id="KW-0547">Nucleotide-binding</keyword>
<evidence type="ECO:0000259" key="8">
    <source>
        <dbReference type="SMART" id="SM00904"/>
    </source>
</evidence>
<dbReference type="NCBIfam" id="TIGR01509">
    <property type="entry name" value="HAD-SF-IA-v3"/>
    <property type="match status" value="1"/>
</dbReference>
<keyword evidence="7" id="KW-0067">ATP-binding</keyword>
<dbReference type="EC" id="2.7.1.26" evidence="2"/>
<dbReference type="Pfam" id="PF01687">
    <property type="entry name" value="Flavokinase"/>
    <property type="match status" value="1"/>
</dbReference>
<dbReference type="CDD" id="cd07505">
    <property type="entry name" value="HAD_BPGM-like"/>
    <property type="match status" value="1"/>
</dbReference>
<dbReference type="SUPFAM" id="SSF82114">
    <property type="entry name" value="Riboflavin kinase-like"/>
    <property type="match status" value="1"/>
</dbReference>
<evidence type="ECO:0000256" key="6">
    <source>
        <dbReference type="ARBA" id="ARBA00022741"/>
    </source>
</evidence>
<dbReference type="InterPro" id="IPR023468">
    <property type="entry name" value="Riboflavin_kinase"/>
</dbReference>
<accession>D5A869</accession>
<dbReference type="InterPro" id="IPR023198">
    <property type="entry name" value="PGP-like_dom2"/>
</dbReference>
<dbReference type="SMART" id="SM00904">
    <property type="entry name" value="Flavokinase"/>
    <property type="match status" value="1"/>
</dbReference>
<dbReference type="PRINTS" id="PR00413">
    <property type="entry name" value="HADHALOGNASE"/>
</dbReference>
<dbReference type="SFLD" id="SFLDG01135">
    <property type="entry name" value="C1.5.6:_HAD__Beta-PGM__Phospha"/>
    <property type="match status" value="1"/>
</dbReference>
<name>D5A869_PICSI</name>
<evidence type="ECO:0000256" key="2">
    <source>
        <dbReference type="ARBA" id="ARBA00012105"/>
    </source>
</evidence>
<evidence type="ECO:0000313" key="9">
    <source>
        <dbReference type="EMBL" id="ADE75738.1"/>
    </source>
</evidence>
<dbReference type="AlphaFoldDB" id="D5A869"/>
<protein>
    <recommendedName>
        <fullName evidence="2">riboflavin kinase</fullName>
        <ecNumber evidence="2">2.7.1.26</ecNumber>
    </recommendedName>
</protein>
<dbReference type="FunFam" id="1.10.150.240:FF:000001">
    <property type="entry name" value="Haloacid dehalogenase-like hydrolase domain"/>
    <property type="match status" value="1"/>
</dbReference>
<dbReference type="SFLD" id="SFLDG01129">
    <property type="entry name" value="C1.5:_HAD__Beta-PGM__Phosphata"/>
    <property type="match status" value="1"/>
</dbReference>
<dbReference type="FunFam" id="2.40.30.30:FF:000005">
    <property type="entry name" value="Haloacid dehalogenase-like hydrolase domain-containing protein 1A"/>
    <property type="match status" value="1"/>
</dbReference>
<dbReference type="InterPro" id="IPR036412">
    <property type="entry name" value="HAD-like_sf"/>
</dbReference>
<evidence type="ECO:0000256" key="7">
    <source>
        <dbReference type="ARBA" id="ARBA00022840"/>
    </source>
</evidence>
<keyword evidence="3" id="KW-0285">Flavoprotein</keyword>
<dbReference type="InterPro" id="IPR015865">
    <property type="entry name" value="Riboflavin_kinase_bac/euk"/>
</dbReference>
<comment type="pathway">
    <text evidence="1">Cofactor biosynthesis; FMN biosynthesis; FMN from riboflavin (ATP route): step 1/1.</text>
</comment>
<dbReference type="GO" id="GO:0009231">
    <property type="term" value="P:riboflavin biosynthetic process"/>
    <property type="evidence" value="ECO:0007669"/>
    <property type="project" value="InterPro"/>
</dbReference>
<dbReference type="GO" id="GO:0005524">
    <property type="term" value="F:ATP binding"/>
    <property type="evidence" value="ECO:0007669"/>
    <property type="project" value="UniProtKB-KW"/>
</dbReference>
<dbReference type="FunFam" id="3.40.50.1000:FF:000119">
    <property type="entry name" value="Bifunctional riboflavin kinase/FMN phosphatase"/>
    <property type="match status" value="1"/>
</dbReference>
<reference evidence="9" key="1">
    <citation type="submission" date="2010-04" db="EMBL/GenBank/DDBJ databases">
        <authorList>
            <person name="Reid K.E."/>
            <person name="Liao N."/>
            <person name="Chan S."/>
            <person name="Docking R."/>
            <person name="Taylor G."/>
            <person name="Moore R."/>
            <person name="Mayo M."/>
            <person name="Munro S."/>
            <person name="King J."/>
            <person name="Yanchuk A."/>
            <person name="Holt R."/>
            <person name="Jones S."/>
            <person name="Marra M."/>
            <person name="Ritland C.E."/>
            <person name="Ritland K."/>
            <person name="Bohlmann J."/>
        </authorList>
    </citation>
    <scope>NUCLEOTIDE SEQUENCE</scope>
    <source>
        <tissue evidence="9">Buds collected with no treatment. Collection October 2007</tissue>
    </source>
</reference>
<evidence type="ECO:0000256" key="3">
    <source>
        <dbReference type="ARBA" id="ARBA00022630"/>
    </source>
</evidence>
<dbReference type="UniPathway" id="UPA00276">
    <property type="reaction ID" value="UER00406"/>
</dbReference>
<dbReference type="InterPro" id="IPR023465">
    <property type="entry name" value="Riboflavin_kinase_dom_sf"/>
</dbReference>
<evidence type="ECO:0000256" key="1">
    <source>
        <dbReference type="ARBA" id="ARBA00005201"/>
    </source>
</evidence>
<evidence type="ECO:0000256" key="4">
    <source>
        <dbReference type="ARBA" id="ARBA00022643"/>
    </source>
</evidence>
<keyword evidence="5" id="KW-0808">Transferase</keyword>
<dbReference type="PANTHER" id="PTHR22749">
    <property type="entry name" value="RIBOFLAVIN KINASE/FMN ADENYLYLTRANSFERASE"/>
    <property type="match status" value="1"/>
</dbReference>
<sequence>MDNACTTQSKSHVLLDLDGTLLDTDSVAEEVLKEFLAKYDKQWDGRGDEQRLGKRPLEAAALIVEDYQLPCTAQQFMTEIWPSFENMWCKAKPLPGAVRLIKHLHSHGVPMALASNSPRKNIEEKLFYQQGWKESFSVIIGGDEVEEGKPSPQIFLEAAKKLQAEPPSCLVIEDSLVGVTAGKAAGMEVVAVPSIKKQASLYTEANCVLNCLFDLRPERWGLPPFEDWIANSLPIEPWYIGGPVIKGFGRGSKILGIPTANLSADELSSTLAQQACGVYLGWAGLSTRGIYKMVMSIGWNPFFDNTKKTIEPWLLHEFDEDFYGEELRLVVVGYIRPEAKFPSLEALIEKIHEDRRIAEEALDLLPYSQYQDVPFLRTALST</sequence>
<dbReference type="EMBL" id="BT122351">
    <property type="protein sequence ID" value="ADE75738.1"/>
    <property type="molecule type" value="mRNA"/>
</dbReference>
<dbReference type="InterPro" id="IPR023214">
    <property type="entry name" value="HAD_sf"/>
</dbReference>